<dbReference type="InterPro" id="IPR036250">
    <property type="entry name" value="AcylCo_DH-like_C"/>
</dbReference>
<keyword evidence="5" id="KW-0560">Oxidoreductase</keyword>
<dbReference type="GO" id="GO:0003995">
    <property type="term" value="F:acyl-CoA dehydrogenase activity"/>
    <property type="evidence" value="ECO:0007669"/>
    <property type="project" value="TreeGrafter"/>
</dbReference>
<keyword evidence="4" id="KW-0274">FAD</keyword>
<dbReference type="EMBL" id="AY458639">
    <property type="protein sequence ID" value="AAR37734.1"/>
    <property type="molecule type" value="Genomic_DNA"/>
</dbReference>
<dbReference type="Gene3D" id="1.20.140.10">
    <property type="entry name" value="Butyryl-CoA Dehydrogenase, subunit A, domain 3"/>
    <property type="match status" value="1"/>
</dbReference>
<sequence>MDFTFTEDQQMFAEAARSVLTAEVTADRIRDRWSTPSGLDLPLLHQMQELGLPRMLVPESLGGLGLGQADFIMMAQTCGYVACPEPIAEQVMVTAPLLVDVLDRGLGHGAVQTALDALQGGALVATGHPINPFINFAEQAEWFLLGHGEGLYLLPASEVTMKPCKSVDPSRRIAEVSFEASDAHCLAKGESGAALWRSTLNRGALGTAAQLVGLAQAMIDQSVKYTTDREQFGKAVGANQAVKHLLADVAVQIEYAKPVIYRAAYTAAISPGRADFAVSHAKVAAARAALLATRHCIQAHGAMGYTWECDLQIWVKRAWALAREWGDEGFHKNRIHEWLLRPNALLGPDLTFGRGSITDTVAA</sequence>
<comment type="cofactor">
    <cofactor evidence="1">
        <name>FAD</name>
        <dbReference type="ChEBI" id="CHEBI:57692"/>
    </cofactor>
</comment>
<feature type="domain" description="Acyl-CoA dehydrogenase/oxidase N-terminal" evidence="7">
    <location>
        <begin position="6"/>
        <end position="84"/>
    </location>
</feature>
<dbReference type="InterPro" id="IPR013786">
    <property type="entry name" value="AcylCoA_DH/ox_N"/>
</dbReference>
<evidence type="ECO:0000256" key="3">
    <source>
        <dbReference type="ARBA" id="ARBA00022630"/>
    </source>
</evidence>
<evidence type="ECO:0000259" key="6">
    <source>
        <dbReference type="Pfam" id="PF00441"/>
    </source>
</evidence>
<dbReference type="Pfam" id="PF02771">
    <property type="entry name" value="Acyl-CoA_dh_N"/>
    <property type="match status" value="1"/>
</dbReference>
<evidence type="ECO:0000256" key="4">
    <source>
        <dbReference type="ARBA" id="ARBA00022827"/>
    </source>
</evidence>
<dbReference type="PANTHER" id="PTHR43884:SF20">
    <property type="entry name" value="ACYL-COA DEHYDROGENASE FADE28"/>
    <property type="match status" value="1"/>
</dbReference>
<dbReference type="InterPro" id="IPR037069">
    <property type="entry name" value="AcylCoA_DH/ox_N_sf"/>
</dbReference>
<feature type="domain" description="Acyl-CoA dehydrogenase/oxidase C-terminal" evidence="6">
    <location>
        <begin position="191"/>
        <end position="339"/>
    </location>
</feature>
<dbReference type="Pfam" id="PF00441">
    <property type="entry name" value="Acyl-CoA_dh_1"/>
    <property type="match status" value="1"/>
</dbReference>
<evidence type="ECO:0000313" key="8">
    <source>
        <dbReference type="EMBL" id="AAR37734.1"/>
    </source>
</evidence>
<evidence type="ECO:0000256" key="5">
    <source>
        <dbReference type="ARBA" id="ARBA00023002"/>
    </source>
</evidence>
<dbReference type="Gene3D" id="1.10.540.10">
    <property type="entry name" value="Acyl-CoA dehydrogenase/oxidase, N-terminal domain"/>
    <property type="match status" value="1"/>
</dbReference>
<dbReference type="PANTHER" id="PTHR43884">
    <property type="entry name" value="ACYL-COA DEHYDROGENASE"/>
    <property type="match status" value="1"/>
</dbReference>
<evidence type="ECO:0000256" key="1">
    <source>
        <dbReference type="ARBA" id="ARBA00001974"/>
    </source>
</evidence>
<dbReference type="SUPFAM" id="SSF56645">
    <property type="entry name" value="Acyl-CoA dehydrogenase NM domain-like"/>
    <property type="match status" value="1"/>
</dbReference>
<keyword evidence="3" id="KW-0285">Flavoprotein</keyword>
<evidence type="ECO:0000259" key="7">
    <source>
        <dbReference type="Pfam" id="PF02771"/>
    </source>
</evidence>
<gene>
    <name evidence="8" type="ORF">MBMO_EBAC000-63A02.12</name>
</gene>
<dbReference type="GO" id="GO:0050660">
    <property type="term" value="F:flavin adenine dinucleotide binding"/>
    <property type="evidence" value="ECO:0007669"/>
    <property type="project" value="InterPro"/>
</dbReference>
<dbReference type="InterPro" id="IPR009100">
    <property type="entry name" value="AcylCoA_DH/oxidase_NM_dom_sf"/>
</dbReference>
<proteinExistence type="inferred from homology"/>
<protein>
    <submittedName>
        <fullName evidence="8">Acyl-CoA dehydrogenase, putative</fullName>
    </submittedName>
</protein>
<organism evidence="8">
    <name type="scientific">uncultured marine bacterium 442</name>
    <dbReference type="NCBI Taxonomy" id="257392"/>
    <lineage>
        <taxon>Bacteria</taxon>
        <taxon>environmental samples</taxon>
    </lineage>
</organism>
<dbReference type="AlphaFoldDB" id="Q6SH85"/>
<accession>Q6SH85</accession>
<reference evidence="8" key="1">
    <citation type="submission" date="2003-11" db="EMBL/GenBank/DDBJ databases">
        <authorList>
            <person name="Heidelberg J.F."/>
            <person name="Eisen J.A."/>
            <person name="Nelson W.C."/>
            <person name="DeLong E.F."/>
        </authorList>
    </citation>
    <scope>NUCLEOTIDE SEQUENCE</scope>
</reference>
<reference evidence="8" key="2">
    <citation type="submission" date="2003-12" db="EMBL/GenBank/DDBJ databases">
        <title>Monterey Bay Coastal Ocean Microbial Observatory environmental clone sequencing.</title>
        <authorList>
            <person name="DeLong E.F."/>
        </authorList>
    </citation>
    <scope>NUCLEOTIDE SEQUENCE</scope>
</reference>
<comment type="similarity">
    <text evidence="2">Belongs to the acyl-CoA dehydrogenase family.</text>
</comment>
<evidence type="ECO:0000256" key="2">
    <source>
        <dbReference type="ARBA" id="ARBA00009347"/>
    </source>
</evidence>
<name>Q6SH85_9BACT</name>
<dbReference type="InterPro" id="IPR009075">
    <property type="entry name" value="AcylCo_DH/oxidase_C"/>
</dbReference>
<dbReference type="SUPFAM" id="SSF47203">
    <property type="entry name" value="Acyl-CoA dehydrogenase C-terminal domain-like"/>
    <property type="match status" value="1"/>
</dbReference>